<protein>
    <submittedName>
        <fullName evidence="1">Uncharacterized protein</fullName>
    </submittedName>
</protein>
<name>A0ACB8CWF3_DERSI</name>
<evidence type="ECO:0000313" key="1">
    <source>
        <dbReference type="EMBL" id="KAH7953431.1"/>
    </source>
</evidence>
<accession>A0ACB8CWF3</accession>
<gene>
    <name evidence="1" type="ORF">HPB49_008115</name>
</gene>
<keyword evidence="2" id="KW-1185">Reference proteome</keyword>
<organism evidence="1 2">
    <name type="scientific">Dermacentor silvarum</name>
    <name type="common">Tick</name>
    <dbReference type="NCBI Taxonomy" id="543639"/>
    <lineage>
        <taxon>Eukaryota</taxon>
        <taxon>Metazoa</taxon>
        <taxon>Ecdysozoa</taxon>
        <taxon>Arthropoda</taxon>
        <taxon>Chelicerata</taxon>
        <taxon>Arachnida</taxon>
        <taxon>Acari</taxon>
        <taxon>Parasitiformes</taxon>
        <taxon>Ixodida</taxon>
        <taxon>Ixodoidea</taxon>
        <taxon>Ixodidae</taxon>
        <taxon>Rhipicephalinae</taxon>
        <taxon>Dermacentor</taxon>
    </lineage>
</organism>
<evidence type="ECO:0000313" key="2">
    <source>
        <dbReference type="Proteomes" id="UP000821865"/>
    </source>
</evidence>
<dbReference type="Proteomes" id="UP000821865">
    <property type="component" value="Chromosome 4"/>
</dbReference>
<proteinExistence type="predicted"/>
<comment type="caution">
    <text evidence="1">The sequence shown here is derived from an EMBL/GenBank/DDBJ whole genome shotgun (WGS) entry which is preliminary data.</text>
</comment>
<reference evidence="1" key="1">
    <citation type="submission" date="2020-05" db="EMBL/GenBank/DDBJ databases">
        <title>Large-scale comparative analyses of tick genomes elucidate their genetic diversity and vector capacities.</title>
        <authorList>
            <person name="Jia N."/>
            <person name="Wang J."/>
            <person name="Shi W."/>
            <person name="Du L."/>
            <person name="Sun Y."/>
            <person name="Zhan W."/>
            <person name="Jiang J."/>
            <person name="Wang Q."/>
            <person name="Zhang B."/>
            <person name="Ji P."/>
            <person name="Sakyi L.B."/>
            <person name="Cui X."/>
            <person name="Yuan T."/>
            <person name="Jiang B."/>
            <person name="Yang W."/>
            <person name="Lam T.T.-Y."/>
            <person name="Chang Q."/>
            <person name="Ding S."/>
            <person name="Wang X."/>
            <person name="Zhu J."/>
            <person name="Ruan X."/>
            <person name="Zhao L."/>
            <person name="Wei J."/>
            <person name="Que T."/>
            <person name="Du C."/>
            <person name="Cheng J."/>
            <person name="Dai P."/>
            <person name="Han X."/>
            <person name="Huang E."/>
            <person name="Gao Y."/>
            <person name="Liu J."/>
            <person name="Shao H."/>
            <person name="Ye R."/>
            <person name="Li L."/>
            <person name="Wei W."/>
            <person name="Wang X."/>
            <person name="Wang C."/>
            <person name="Yang T."/>
            <person name="Huo Q."/>
            <person name="Li W."/>
            <person name="Guo W."/>
            <person name="Chen H."/>
            <person name="Zhou L."/>
            <person name="Ni X."/>
            <person name="Tian J."/>
            <person name="Zhou Y."/>
            <person name="Sheng Y."/>
            <person name="Liu T."/>
            <person name="Pan Y."/>
            <person name="Xia L."/>
            <person name="Li J."/>
            <person name="Zhao F."/>
            <person name="Cao W."/>
        </authorList>
    </citation>
    <scope>NUCLEOTIDE SEQUENCE</scope>
    <source>
        <strain evidence="1">Dsil-2018</strain>
    </source>
</reference>
<dbReference type="EMBL" id="CM023473">
    <property type="protein sequence ID" value="KAH7953431.1"/>
    <property type="molecule type" value="Genomic_DNA"/>
</dbReference>
<sequence length="107" mass="12090">MNLDSLRKVVESRVTSHLEIFTGRTHKPDCPLRAIVSEKDTWKKTTGNFLQSNLQKIVGKDPFLVRSSTEVVRHLKEGLPMATAGFSIDIEHLFYSIPHDGLFAAIR</sequence>